<dbReference type="NCBIfam" id="TIGR00585">
    <property type="entry name" value="mutl"/>
    <property type="match status" value="1"/>
</dbReference>
<dbReference type="FunFam" id="3.30.565.10:FF:000109">
    <property type="entry name" value="Related to MLH1-DNA mismatch repair protein"/>
    <property type="match status" value="1"/>
</dbReference>
<evidence type="ECO:0000256" key="5">
    <source>
        <dbReference type="ARBA" id="ARBA00023242"/>
    </source>
</evidence>
<name>A0A1A9ZCV6_GLOPL</name>
<dbReference type="GO" id="GO:0030983">
    <property type="term" value="F:mismatched DNA binding"/>
    <property type="evidence" value="ECO:0007669"/>
    <property type="project" value="InterPro"/>
</dbReference>
<evidence type="ECO:0000259" key="6">
    <source>
        <dbReference type="SMART" id="SM01340"/>
    </source>
</evidence>
<keyword evidence="8" id="KW-1185">Reference proteome</keyword>
<dbReference type="Proteomes" id="UP000092445">
    <property type="component" value="Unassembled WGS sequence"/>
</dbReference>
<dbReference type="InterPro" id="IPR014762">
    <property type="entry name" value="DNA_mismatch_repair_CS"/>
</dbReference>
<dbReference type="CDD" id="cd16926">
    <property type="entry name" value="HATPase_MutL-MLH-PMS-like"/>
    <property type="match status" value="1"/>
</dbReference>
<organism evidence="7 8">
    <name type="scientific">Glossina pallidipes</name>
    <name type="common">Tsetse fly</name>
    <dbReference type="NCBI Taxonomy" id="7398"/>
    <lineage>
        <taxon>Eukaryota</taxon>
        <taxon>Metazoa</taxon>
        <taxon>Ecdysozoa</taxon>
        <taxon>Arthropoda</taxon>
        <taxon>Hexapoda</taxon>
        <taxon>Insecta</taxon>
        <taxon>Pterygota</taxon>
        <taxon>Neoptera</taxon>
        <taxon>Endopterygota</taxon>
        <taxon>Diptera</taxon>
        <taxon>Brachycera</taxon>
        <taxon>Muscomorpha</taxon>
        <taxon>Hippoboscoidea</taxon>
        <taxon>Glossinidae</taxon>
        <taxon>Glossina</taxon>
    </lineage>
</organism>
<dbReference type="InterPro" id="IPR036890">
    <property type="entry name" value="HATPase_C_sf"/>
</dbReference>
<dbReference type="Pfam" id="PF16413">
    <property type="entry name" value="Mlh1_C"/>
    <property type="match status" value="1"/>
</dbReference>
<evidence type="ECO:0000256" key="1">
    <source>
        <dbReference type="ARBA" id="ARBA00004123"/>
    </source>
</evidence>
<sequence length="675" mass="77031">MDPGIIKKLDQAVVNRIAAGEVIQRPANALKELIENSLDAKASLIQVTVKVGGLKLLQIEDNGTGIRKEDLEIVCERFTTSKLTTFEDLTKISTFGFRGEALASISHVAHLTIQTKTRPERCAYKASYEDGQLQGKPKAIAGNQGTIIIIEDLFYNMPQRRQAFKTPNEEFQKIYDVTAKYAIHNSRVGFMLKKHGEQLSLKTNVNSTQEANIQIIYGSEISKELMPVDYTDQMLQFSLTGLITKVNYNNKKGIMLLFINNRLVESTGKTLLALKAAIDNVYSTYLPKGMHPFIYLSLEMEPSNLDVNVHPTKHQVHFLYEDEIIEKIKSQIETQLLGSNATRTFYKQLKLPGIGREEKETGNGTSINKSAATQDKISAKDMIRTDSKEQKLDKFLFSESNKKTDDSSSTYSNGLLPITEQSFRVTAKQKTKEVKLTSVLKMMQQIENKCSVQLRKILKEMVFVGSIDKNFAVFQYETKLYLSNTLKLSEELFYQRLVYNFENFCALEIAPERLSVKSLILLALNSPESGWCEEDGDKEELAERAVDILLAHSPIMREYFSLNISPEGDLLTLPLLLEQYCPSKAYLPLYMLRLATDVEWEEEEKCFETFCRETAQYYSTVSDVDIKDDPKHHRWQTEHILYPALKKYLLPSEKIGKELYELTSLPKLYKVFERC</sequence>
<evidence type="ECO:0000256" key="2">
    <source>
        <dbReference type="ARBA" id="ARBA00006082"/>
    </source>
</evidence>
<dbReference type="InterPro" id="IPR002099">
    <property type="entry name" value="MutL/Mlh/PMS"/>
</dbReference>
<dbReference type="InterPro" id="IPR014721">
    <property type="entry name" value="Ribsml_uS5_D2-typ_fold_subgr"/>
</dbReference>
<accession>A0A1A9ZCV6</accession>
<dbReference type="GO" id="GO:0016887">
    <property type="term" value="F:ATP hydrolysis activity"/>
    <property type="evidence" value="ECO:0007669"/>
    <property type="project" value="InterPro"/>
</dbReference>
<evidence type="ECO:0000256" key="4">
    <source>
        <dbReference type="ARBA" id="ARBA00023204"/>
    </source>
</evidence>
<dbReference type="PANTHER" id="PTHR10073:SF12">
    <property type="entry name" value="DNA MISMATCH REPAIR PROTEIN MLH1"/>
    <property type="match status" value="1"/>
</dbReference>
<keyword evidence="4" id="KW-0234">DNA repair</keyword>
<dbReference type="InterPro" id="IPR032189">
    <property type="entry name" value="Mlh1_C"/>
</dbReference>
<comment type="similarity">
    <text evidence="2">Belongs to the DNA mismatch repair MutL/HexB family.</text>
</comment>
<dbReference type="PROSITE" id="PS00058">
    <property type="entry name" value="DNA_MISMATCH_REPAIR_1"/>
    <property type="match status" value="1"/>
</dbReference>
<dbReference type="EnsemblMetazoa" id="GPAI010803-RA">
    <property type="protein sequence ID" value="GPAI010803-PA"/>
    <property type="gene ID" value="GPAI010803"/>
</dbReference>
<keyword evidence="5" id="KW-0539">Nucleus</keyword>
<dbReference type="CDD" id="cd03483">
    <property type="entry name" value="MutL_Trans_MLH1"/>
    <property type="match status" value="1"/>
</dbReference>
<proteinExistence type="inferred from homology"/>
<dbReference type="Pfam" id="PF01119">
    <property type="entry name" value="DNA_mis_repair"/>
    <property type="match status" value="1"/>
</dbReference>
<dbReference type="InterPro" id="IPR013507">
    <property type="entry name" value="DNA_mismatch_S5_2-like"/>
</dbReference>
<dbReference type="Pfam" id="PF13589">
    <property type="entry name" value="HATPase_c_3"/>
    <property type="match status" value="1"/>
</dbReference>
<evidence type="ECO:0000313" key="7">
    <source>
        <dbReference type="EnsemblMetazoa" id="GPAI010803-PA"/>
    </source>
</evidence>
<keyword evidence="3" id="KW-0227">DNA damage</keyword>
<dbReference type="GO" id="GO:0005524">
    <property type="term" value="F:ATP binding"/>
    <property type="evidence" value="ECO:0007669"/>
    <property type="project" value="InterPro"/>
</dbReference>
<dbReference type="SUPFAM" id="SSF55874">
    <property type="entry name" value="ATPase domain of HSP90 chaperone/DNA topoisomerase II/histidine kinase"/>
    <property type="match status" value="1"/>
</dbReference>
<dbReference type="FunFam" id="3.30.230.10:FF:000014">
    <property type="entry name" value="DNA mismatch repair protein Mlh1"/>
    <property type="match status" value="1"/>
</dbReference>
<protein>
    <recommendedName>
        <fullName evidence="6">DNA mismatch repair protein S5 domain-containing protein</fullName>
    </recommendedName>
</protein>
<dbReference type="InterPro" id="IPR038973">
    <property type="entry name" value="MutL/Mlh/Pms-like"/>
</dbReference>
<dbReference type="InterPro" id="IPR020568">
    <property type="entry name" value="Ribosomal_Su5_D2-typ_SF"/>
</dbReference>
<dbReference type="Gene3D" id="3.30.565.10">
    <property type="entry name" value="Histidine kinase-like ATPase, C-terminal domain"/>
    <property type="match status" value="1"/>
</dbReference>
<dbReference type="PANTHER" id="PTHR10073">
    <property type="entry name" value="DNA MISMATCH REPAIR PROTEIN MLH, PMS, MUTL"/>
    <property type="match status" value="1"/>
</dbReference>
<dbReference type="GO" id="GO:0032389">
    <property type="term" value="C:MutLalpha complex"/>
    <property type="evidence" value="ECO:0007669"/>
    <property type="project" value="TreeGrafter"/>
</dbReference>
<evidence type="ECO:0000313" key="8">
    <source>
        <dbReference type="Proteomes" id="UP000092445"/>
    </source>
</evidence>
<reference evidence="7" key="2">
    <citation type="submission" date="2020-05" db="UniProtKB">
        <authorList>
            <consortium name="EnsemblMetazoa"/>
        </authorList>
    </citation>
    <scope>IDENTIFICATION</scope>
    <source>
        <strain evidence="7">IAEA</strain>
    </source>
</reference>
<dbReference type="GO" id="GO:0006298">
    <property type="term" value="P:mismatch repair"/>
    <property type="evidence" value="ECO:0007669"/>
    <property type="project" value="InterPro"/>
</dbReference>
<dbReference type="GO" id="GO:0140664">
    <property type="term" value="F:ATP-dependent DNA damage sensor activity"/>
    <property type="evidence" value="ECO:0007669"/>
    <property type="project" value="InterPro"/>
</dbReference>
<comment type="subcellular location">
    <subcellularLocation>
        <location evidence="1">Nucleus</location>
    </subcellularLocation>
</comment>
<dbReference type="Gene3D" id="3.30.230.10">
    <property type="match status" value="1"/>
</dbReference>
<dbReference type="AlphaFoldDB" id="A0A1A9ZCV6"/>
<reference evidence="8" key="1">
    <citation type="submission" date="2014-03" db="EMBL/GenBank/DDBJ databases">
        <authorList>
            <person name="Aksoy S."/>
            <person name="Warren W."/>
            <person name="Wilson R.K."/>
        </authorList>
    </citation>
    <scope>NUCLEOTIDE SEQUENCE [LARGE SCALE GENOMIC DNA]</scope>
    <source>
        <strain evidence="8">IAEA</strain>
    </source>
</reference>
<dbReference type="SUPFAM" id="SSF54211">
    <property type="entry name" value="Ribosomal protein S5 domain 2-like"/>
    <property type="match status" value="1"/>
</dbReference>
<evidence type="ECO:0000256" key="3">
    <source>
        <dbReference type="ARBA" id="ARBA00022763"/>
    </source>
</evidence>
<dbReference type="VEuPathDB" id="VectorBase:GPAI010803"/>
<dbReference type="SMART" id="SM01340">
    <property type="entry name" value="DNA_mis_repair"/>
    <property type="match status" value="1"/>
</dbReference>
<dbReference type="STRING" id="7398.A0A1A9ZCV6"/>
<feature type="domain" description="DNA mismatch repair protein S5" evidence="6">
    <location>
        <begin position="213"/>
        <end position="337"/>
    </location>
</feature>